<dbReference type="Proteomes" id="UP001595765">
    <property type="component" value="Unassembled WGS sequence"/>
</dbReference>
<dbReference type="GO" id="GO:0016787">
    <property type="term" value="F:hydrolase activity"/>
    <property type="evidence" value="ECO:0007669"/>
    <property type="project" value="UniProtKB-KW"/>
</dbReference>
<evidence type="ECO:0000256" key="3">
    <source>
        <dbReference type="ARBA" id="ARBA00022723"/>
    </source>
</evidence>
<keyword evidence="5" id="KW-0378">Hydrolase</keyword>
<keyword evidence="6" id="KW-1185">Reference proteome</keyword>
<dbReference type="Pfam" id="PF00702">
    <property type="entry name" value="Hydrolase"/>
    <property type="match status" value="1"/>
</dbReference>
<dbReference type="InterPro" id="IPR023198">
    <property type="entry name" value="PGP-like_dom2"/>
</dbReference>
<dbReference type="InterPro" id="IPR036412">
    <property type="entry name" value="HAD-like_sf"/>
</dbReference>
<dbReference type="InterPro" id="IPR023214">
    <property type="entry name" value="HAD_sf"/>
</dbReference>
<comment type="cofactor">
    <cofactor evidence="1">
        <name>Mg(2+)</name>
        <dbReference type="ChEBI" id="CHEBI:18420"/>
    </cofactor>
</comment>
<proteinExistence type="inferred from homology"/>
<accession>A0ABV8HL09</accession>
<keyword evidence="3" id="KW-0479">Metal-binding</keyword>
<organism evidence="5 6">
    <name type="scientific">Streptomyces polygonati</name>
    <dbReference type="NCBI Taxonomy" id="1617087"/>
    <lineage>
        <taxon>Bacteria</taxon>
        <taxon>Bacillati</taxon>
        <taxon>Actinomycetota</taxon>
        <taxon>Actinomycetes</taxon>
        <taxon>Kitasatosporales</taxon>
        <taxon>Streptomycetaceae</taxon>
        <taxon>Streptomyces</taxon>
    </lineage>
</organism>
<dbReference type="SFLD" id="SFLDG01135">
    <property type="entry name" value="C1.5.6:_HAD__Beta-PGM__Phospha"/>
    <property type="match status" value="1"/>
</dbReference>
<dbReference type="Gene3D" id="1.10.150.240">
    <property type="entry name" value="Putative phosphatase, domain 2"/>
    <property type="match status" value="1"/>
</dbReference>
<reference evidence="6" key="1">
    <citation type="journal article" date="2019" name="Int. J. Syst. Evol. Microbiol.">
        <title>The Global Catalogue of Microorganisms (GCM) 10K type strain sequencing project: providing services to taxonomists for standard genome sequencing and annotation.</title>
        <authorList>
            <consortium name="The Broad Institute Genomics Platform"/>
            <consortium name="The Broad Institute Genome Sequencing Center for Infectious Disease"/>
            <person name="Wu L."/>
            <person name="Ma J."/>
        </authorList>
    </citation>
    <scope>NUCLEOTIDE SEQUENCE [LARGE SCALE GENOMIC DNA]</scope>
    <source>
        <strain evidence="6">CGMCC 4.7237</strain>
    </source>
</reference>
<dbReference type="RefSeq" id="WP_386426679.1">
    <property type="nucleotide sequence ID" value="NZ_JBHSBB010000006.1"/>
</dbReference>
<name>A0ABV8HL09_9ACTN</name>
<dbReference type="InterPro" id="IPR051600">
    <property type="entry name" value="Beta-PGM-like"/>
</dbReference>
<dbReference type="NCBIfam" id="TIGR01509">
    <property type="entry name" value="HAD-SF-IA-v3"/>
    <property type="match status" value="1"/>
</dbReference>
<comment type="caution">
    <text evidence="5">The sequence shown here is derived from an EMBL/GenBank/DDBJ whole genome shotgun (WGS) entry which is preliminary data.</text>
</comment>
<dbReference type="PANTHER" id="PTHR46193">
    <property type="entry name" value="6-PHOSPHOGLUCONATE PHOSPHATASE"/>
    <property type="match status" value="1"/>
</dbReference>
<dbReference type="PANTHER" id="PTHR46193:SF10">
    <property type="entry name" value="6-PHOSPHOGLUCONATE PHOSPHATASE"/>
    <property type="match status" value="1"/>
</dbReference>
<gene>
    <name evidence="5" type="ORF">ACFO3J_05615</name>
</gene>
<dbReference type="SUPFAM" id="SSF56784">
    <property type="entry name" value="HAD-like"/>
    <property type="match status" value="1"/>
</dbReference>
<evidence type="ECO:0000256" key="2">
    <source>
        <dbReference type="ARBA" id="ARBA00006171"/>
    </source>
</evidence>
<evidence type="ECO:0000256" key="4">
    <source>
        <dbReference type="ARBA" id="ARBA00022842"/>
    </source>
</evidence>
<keyword evidence="4" id="KW-0460">Magnesium</keyword>
<dbReference type="CDD" id="cd07526">
    <property type="entry name" value="HAD_BPGM_like"/>
    <property type="match status" value="1"/>
</dbReference>
<dbReference type="SFLD" id="SFLDS00003">
    <property type="entry name" value="Haloacid_Dehalogenase"/>
    <property type="match status" value="1"/>
</dbReference>
<dbReference type="InterPro" id="IPR006439">
    <property type="entry name" value="HAD-SF_hydro_IA"/>
</dbReference>
<protein>
    <submittedName>
        <fullName evidence="5">HAD family hydrolase</fullName>
    </submittedName>
</protein>
<dbReference type="SFLD" id="SFLDG01129">
    <property type="entry name" value="C1.5:_HAD__Beta-PGM__Phosphata"/>
    <property type="match status" value="1"/>
</dbReference>
<evidence type="ECO:0000313" key="5">
    <source>
        <dbReference type="EMBL" id="MFC4030944.1"/>
    </source>
</evidence>
<dbReference type="Gene3D" id="3.40.50.1000">
    <property type="entry name" value="HAD superfamily/HAD-like"/>
    <property type="match status" value="1"/>
</dbReference>
<evidence type="ECO:0000313" key="6">
    <source>
        <dbReference type="Proteomes" id="UP001595765"/>
    </source>
</evidence>
<sequence>MSSENQPRDRRKKWPAAELVIFDCDGVLVDSEKIAVKVDVDVLAALGWPLTEEEIVERFVGRSFADMTADIERYLGRALPDGWDTPYRRLYREAFERELTPVDGVVEALDALTLPSCVASSTSHAGLRHTLGLTGLYERFAGRVFSAADVARGKPAPDLFLHAARSLGVEPARCLVVEDSRYGVEAARAAGMRSYGYYGGLTPAAWLEGPDTTVFDDMRKLPGLLGS</sequence>
<comment type="similarity">
    <text evidence="2">Belongs to the HAD-like hydrolase superfamily. CbbY/CbbZ/Gph/YieH family.</text>
</comment>
<evidence type="ECO:0000256" key="1">
    <source>
        <dbReference type="ARBA" id="ARBA00001946"/>
    </source>
</evidence>
<dbReference type="EMBL" id="JBHSBB010000006">
    <property type="protein sequence ID" value="MFC4030944.1"/>
    <property type="molecule type" value="Genomic_DNA"/>
</dbReference>